<protein>
    <submittedName>
        <fullName evidence="1">Uncharacterized protein</fullName>
    </submittedName>
</protein>
<organism evidence="1 2">
    <name type="scientific">Hymenoscyphus albidus</name>
    <dbReference type="NCBI Taxonomy" id="595503"/>
    <lineage>
        <taxon>Eukaryota</taxon>
        <taxon>Fungi</taxon>
        <taxon>Dikarya</taxon>
        <taxon>Ascomycota</taxon>
        <taxon>Pezizomycotina</taxon>
        <taxon>Leotiomycetes</taxon>
        <taxon>Helotiales</taxon>
        <taxon>Helotiaceae</taxon>
        <taxon>Hymenoscyphus</taxon>
    </lineage>
</organism>
<dbReference type="AlphaFoldDB" id="A0A9N9LGI8"/>
<dbReference type="EMBL" id="CAJVRM010000038">
    <property type="protein sequence ID" value="CAG8972187.1"/>
    <property type="molecule type" value="Genomic_DNA"/>
</dbReference>
<proteinExistence type="predicted"/>
<evidence type="ECO:0000313" key="2">
    <source>
        <dbReference type="Proteomes" id="UP000701801"/>
    </source>
</evidence>
<comment type="caution">
    <text evidence="1">The sequence shown here is derived from an EMBL/GenBank/DDBJ whole genome shotgun (WGS) entry which is preliminary data.</text>
</comment>
<accession>A0A9N9LGI8</accession>
<reference evidence="1" key="1">
    <citation type="submission" date="2021-07" db="EMBL/GenBank/DDBJ databases">
        <authorList>
            <person name="Durling M."/>
        </authorList>
    </citation>
    <scope>NUCLEOTIDE SEQUENCE</scope>
</reference>
<sequence length="69" mass="7846">MSCEVAEFVDIGLDNSAIRWMWLKPRQRGCHKGSHIGRSVEFTTISQQHNSFTNRPIICINTSILNSNV</sequence>
<name>A0A9N9LGI8_9HELO</name>
<dbReference type="Proteomes" id="UP000701801">
    <property type="component" value="Unassembled WGS sequence"/>
</dbReference>
<keyword evidence="2" id="KW-1185">Reference proteome</keyword>
<evidence type="ECO:0000313" key="1">
    <source>
        <dbReference type="EMBL" id="CAG8972187.1"/>
    </source>
</evidence>
<gene>
    <name evidence="1" type="ORF">HYALB_00007329</name>
</gene>